<dbReference type="EMBL" id="JBHSNP010000009">
    <property type="protein sequence ID" value="MFC5602509.1"/>
    <property type="molecule type" value="Genomic_DNA"/>
</dbReference>
<proteinExistence type="predicted"/>
<organism evidence="2 3">
    <name type="scientific">Sporosarcina koreensis</name>
    <dbReference type="NCBI Taxonomy" id="334735"/>
    <lineage>
        <taxon>Bacteria</taxon>
        <taxon>Bacillati</taxon>
        <taxon>Bacillota</taxon>
        <taxon>Bacilli</taxon>
        <taxon>Bacillales</taxon>
        <taxon>Caryophanaceae</taxon>
        <taxon>Sporosarcina</taxon>
    </lineage>
</organism>
<gene>
    <name evidence="2" type="ORF">ACFPTP_04690</name>
</gene>
<sequence>MRGLEGRKERQFDMTFNYKETFDRFSFYFLTIFISPILFGVFMALYSMIAFQDSWSFGPTVLVVGIYSWPFFAFGAFPVSIYIDFSARTRDYPHWKKAVLYAGFGGLAGLLGSVILYNLYSMIFMLTFGLFGGLIHFFVLALIKRFFK</sequence>
<feature type="transmembrane region" description="Helical" evidence="1">
    <location>
        <begin position="98"/>
        <end position="117"/>
    </location>
</feature>
<keyword evidence="1" id="KW-0812">Transmembrane</keyword>
<feature type="transmembrane region" description="Helical" evidence="1">
    <location>
        <begin position="55"/>
        <end position="77"/>
    </location>
</feature>
<keyword evidence="1" id="KW-0472">Membrane</keyword>
<evidence type="ECO:0000313" key="2">
    <source>
        <dbReference type="EMBL" id="MFC5602509.1"/>
    </source>
</evidence>
<dbReference type="Proteomes" id="UP001596071">
    <property type="component" value="Unassembled WGS sequence"/>
</dbReference>
<feature type="transmembrane region" description="Helical" evidence="1">
    <location>
        <begin position="123"/>
        <end position="143"/>
    </location>
</feature>
<evidence type="ECO:0000256" key="1">
    <source>
        <dbReference type="SAM" id="Phobius"/>
    </source>
</evidence>
<keyword evidence="3" id="KW-1185">Reference proteome</keyword>
<dbReference type="RefSeq" id="WP_381442613.1">
    <property type="nucleotide sequence ID" value="NZ_JBHSNP010000009.1"/>
</dbReference>
<name>A0ABW0TVX6_9BACL</name>
<protein>
    <submittedName>
        <fullName evidence="2">Uncharacterized protein</fullName>
    </submittedName>
</protein>
<accession>A0ABW0TVX6</accession>
<evidence type="ECO:0000313" key="3">
    <source>
        <dbReference type="Proteomes" id="UP001596071"/>
    </source>
</evidence>
<comment type="caution">
    <text evidence="2">The sequence shown here is derived from an EMBL/GenBank/DDBJ whole genome shotgun (WGS) entry which is preliminary data.</text>
</comment>
<feature type="transmembrane region" description="Helical" evidence="1">
    <location>
        <begin position="27"/>
        <end position="49"/>
    </location>
</feature>
<reference evidence="3" key="1">
    <citation type="journal article" date="2019" name="Int. J. Syst. Evol. Microbiol.">
        <title>The Global Catalogue of Microorganisms (GCM) 10K type strain sequencing project: providing services to taxonomists for standard genome sequencing and annotation.</title>
        <authorList>
            <consortium name="The Broad Institute Genomics Platform"/>
            <consortium name="The Broad Institute Genome Sequencing Center for Infectious Disease"/>
            <person name="Wu L."/>
            <person name="Ma J."/>
        </authorList>
    </citation>
    <scope>NUCLEOTIDE SEQUENCE [LARGE SCALE GENOMIC DNA]</scope>
    <source>
        <strain evidence="3">KACC 11299</strain>
    </source>
</reference>
<keyword evidence="1" id="KW-1133">Transmembrane helix</keyword>